<proteinExistence type="predicted"/>
<evidence type="ECO:0000313" key="2">
    <source>
        <dbReference type="Proteomes" id="UP001162740"/>
    </source>
</evidence>
<name>A0AA46X3E2_RHORH</name>
<organism evidence="1 2">
    <name type="scientific">Rhodococcus rhodochrous</name>
    <dbReference type="NCBI Taxonomy" id="1829"/>
    <lineage>
        <taxon>Bacteria</taxon>
        <taxon>Bacillati</taxon>
        <taxon>Actinomycetota</taxon>
        <taxon>Actinomycetes</taxon>
        <taxon>Mycobacteriales</taxon>
        <taxon>Nocardiaceae</taxon>
        <taxon>Rhodococcus</taxon>
    </lineage>
</organism>
<gene>
    <name evidence="1" type="ORF">KUM34_028210</name>
</gene>
<evidence type="ECO:0000313" key="1">
    <source>
        <dbReference type="EMBL" id="UZF48239.1"/>
    </source>
</evidence>
<protein>
    <recommendedName>
        <fullName evidence="3">Tetratricopeptide repeat protein</fullName>
    </recommendedName>
</protein>
<dbReference type="Proteomes" id="UP001162740">
    <property type="component" value="Plasmid pGD02.2.1"/>
</dbReference>
<sequence length="151" mass="16156">MAEMGRPFHHRSSGPFSVIYGYCLAGIAAQEQLDLPAAEASFRHAMDLATQTEGELGYGTRLAAALLGDLLDEQGHLADADRLLDRSHTLGPEGGLVDFMLATYGTGARLKHVLGQSDAAKARLDEGAELAQRLGLPRLATRLANDESERV</sequence>
<keyword evidence="1" id="KW-0614">Plasmid</keyword>
<accession>A0AA46X3E2</accession>
<reference evidence="1 2" key="1">
    <citation type="journal article" date="2021" name="Front. Microbiol.">
        <title>Bacterial Transformation of Aromatic Monomers in Softwood Black Liquor.</title>
        <authorList>
            <person name="Navas L.E."/>
            <person name="Dexter G."/>
            <person name="Liu J."/>
            <person name="Levy-Booth D."/>
            <person name="Cho M."/>
            <person name="Jang S.K."/>
            <person name="Mansfield S.D."/>
            <person name="Renneckar S."/>
            <person name="Mohn W.W."/>
            <person name="Eltis L.D."/>
        </authorList>
    </citation>
    <scope>NUCLEOTIDE SEQUENCE [LARGE SCALE GENOMIC DNA]</scope>
    <source>
        <strain evidence="1 2">GD02</strain>
    </source>
</reference>
<dbReference type="InterPro" id="IPR011990">
    <property type="entry name" value="TPR-like_helical_dom_sf"/>
</dbReference>
<dbReference type="Gene3D" id="1.25.40.10">
    <property type="entry name" value="Tetratricopeptide repeat domain"/>
    <property type="match status" value="1"/>
</dbReference>
<dbReference type="EMBL" id="CP083975">
    <property type="protein sequence ID" value="UZF48239.1"/>
    <property type="molecule type" value="Genomic_DNA"/>
</dbReference>
<dbReference type="RefSeq" id="WP_229583273.1">
    <property type="nucleotide sequence ID" value="NZ_CP083975.1"/>
</dbReference>
<dbReference type="AlphaFoldDB" id="A0AA46X3E2"/>
<evidence type="ECO:0008006" key="3">
    <source>
        <dbReference type="Google" id="ProtNLM"/>
    </source>
</evidence>
<geneLocation type="plasmid" evidence="1 2">
    <name>pGD02.2.1</name>
</geneLocation>
<dbReference type="SUPFAM" id="SSF48452">
    <property type="entry name" value="TPR-like"/>
    <property type="match status" value="1"/>
</dbReference>